<protein>
    <submittedName>
        <fullName evidence="2">Uncharacterized protein</fullName>
    </submittedName>
</protein>
<dbReference type="EMBL" id="HBFQ01016490">
    <property type="protein sequence ID" value="CAD8837103.1"/>
    <property type="molecule type" value="Transcribed_RNA"/>
</dbReference>
<feature type="region of interest" description="Disordered" evidence="1">
    <location>
        <begin position="154"/>
        <end position="178"/>
    </location>
</feature>
<proteinExistence type="predicted"/>
<accession>A0A7S1F1H3</accession>
<evidence type="ECO:0000313" key="2">
    <source>
        <dbReference type="EMBL" id="CAD8837103.1"/>
    </source>
</evidence>
<dbReference type="AlphaFoldDB" id="A0A7S1F1H3"/>
<organism evidence="2">
    <name type="scientific">Noctiluca scintillans</name>
    <name type="common">Sea sparkle</name>
    <name type="synonym">Red tide dinoflagellate</name>
    <dbReference type="NCBI Taxonomy" id="2966"/>
    <lineage>
        <taxon>Eukaryota</taxon>
        <taxon>Sar</taxon>
        <taxon>Alveolata</taxon>
        <taxon>Dinophyceae</taxon>
        <taxon>Noctilucales</taxon>
        <taxon>Noctilucaceae</taxon>
        <taxon>Noctiluca</taxon>
    </lineage>
</organism>
<evidence type="ECO:0000256" key="1">
    <source>
        <dbReference type="SAM" id="MobiDB-lite"/>
    </source>
</evidence>
<feature type="compositionally biased region" description="Basic and acidic residues" evidence="1">
    <location>
        <begin position="154"/>
        <end position="170"/>
    </location>
</feature>
<sequence>METIPTPEGSASVRSRCFGLLASCGSIFQAIWSFCCRILTSCTKSRSREEVELDLELAGLRRLAAEERDLKPQPNPQEADGCQDASSEQDIEEANVAQTSPLYSAPRTQESLLANPSHLPLVQSAPAACPAPLALQLPDASSSQDDAFVADTARWGHQESRRSGSSDRHCLKLRATQN</sequence>
<reference evidence="2" key="1">
    <citation type="submission" date="2021-01" db="EMBL/GenBank/DDBJ databases">
        <authorList>
            <person name="Corre E."/>
            <person name="Pelletier E."/>
            <person name="Niang G."/>
            <person name="Scheremetjew M."/>
            <person name="Finn R."/>
            <person name="Kale V."/>
            <person name="Holt S."/>
            <person name="Cochrane G."/>
            <person name="Meng A."/>
            <person name="Brown T."/>
            <person name="Cohen L."/>
        </authorList>
    </citation>
    <scope>NUCLEOTIDE SEQUENCE</scope>
</reference>
<name>A0A7S1F1H3_NOCSC</name>
<gene>
    <name evidence="2" type="ORF">NSCI0253_LOCUS11451</name>
</gene>
<feature type="region of interest" description="Disordered" evidence="1">
    <location>
        <begin position="66"/>
        <end position="103"/>
    </location>
</feature>